<dbReference type="InterPro" id="IPR036365">
    <property type="entry name" value="PGBD-like_sf"/>
</dbReference>
<protein>
    <submittedName>
        <fullName evidence="4">Putative peptidoglycan binding protein</fullName>
    </submittedName>
</protein>
<reference evidence="4 5" key="1">
    <citation type="submission" date="2019-03" db="EMBL/GenBank/DDBJ databases">
        <title>Genomic Encyclopedia of Type Strains, Phase IV (KMG-IV): sequencing the most valuable type-strain genomes for metagenomic binning, comparative biology and taxonomic classification.</title>
        <authorList>
            <person name="Goeker M."/>
        </authorList>
    </citation>
    <scope>NUCLEOTIDE SEQUENCE [LARGE SCALE GENOMIC DNA]</scope>
    <source>
        <strain evidence="4 5">DSM 13587</strain>
    </source>
</reference>
<dbReference type="Gene3D" id="1.10.530.10">
    <property type="match status" value="1"/>
</dbReference>
<organism evidence="4 5">
    <name type="scientific">Thiobaca trueperi</name>
    <dbReference type="NCBI Taxonomy" id="127458"/>
    <lineage>
        <taxon>Bacteria</taxon>
        <taxon>Pseudomonadati</taxon>
        <taxon>Pseudomonadota</taxon>
        <taxon>Gammaproteobacteria</taxon>
        <taxon>Chromatiales</taxon>
        <taxon>Chromatiaceae</taxon>
        <taxon>Thiobaca</taxon>
    </lineage>
</organism>
<sequence>MNLFICRLTAATLLALSSAWAAEPAVAPAIPSADATPPESALATYQALSASQSRNYDRTQDISPRQMLLLLEVCERTGASLGQMLATGEHESARTWNDHVRPTLNDGSLGSASGVWQFMPGTFHRIVKRFGTQLLAASEADPTAGREHLDLGEGPFSDAQVRGLIQETVDGKRGADDEELKRLRHNFAVLAFAKHYLSVDSGARTPEEDYLYHFLGAEQGRRVLALAQGEARNTLSVKPVETPLPVAAPPALAVADVRASIRATAATISRDEILMPAERRLSPVVRQRAPSRVSVQWAPVTASQKSAFDYMIASLKPNAAALERSADRARVPTPRVGSAIWSPPTPAIPPPVSSEWGFAADSPVVTGNLGMFYRDGQGQTQPYTWGEFMDHLAQRVRAKDQPAMVRAKYGVGFGLTGGDLPQRAFNPAIESKAATFRHEISGEVLVPEALVTGPLGPDETRWYKNRLAALIQQGEDQPLETLPPETLAALRHLTMLSPDLSDASTAHPEVSEALRAFRKLVGKDQPDDPAHLNRLMPAERIALAIYDQRLARYAALQAAQQASMSDAADLSRIKTMPVGLQNAAAPHVSVLQTALAERGLLKQPTEKVVWRDRQRKKHVTYKAVPFVGVVGKATQAAIRSFQWRHGLRDTQGVLDAVTLGMLGLTPMGPEIFRPLSGPECAIDETGVTTPACEIPSSNRHTQPVDVILPDVRLARGWEWESGPAANESERDQEPPSP</sequence>
<evidence type="ECO:0000313" key="5">
    <source>
        <dbReference type="Proteomes" id="UP000295717"/>
    </source>
</evidence>
<feature type="compositionally biased region" description="Basic and acidic residues" evidence="1">
    <location>
        <begin position="727"/>
        <end position="737"/>
    </location>
</feature>
<keyword evidence="2" id="KW-0732">Signal</keyword>
<keyword evidence="5" id="KW-1185">Reference proteome</keyword>
<evidence type="ECO:0000313" key="4">
    <source>
        <dbReference type="EMBL" id="TCT20574.1"/>
    </source>
</evidence>
<evidence type="ECO:0000259" key="3">
    <source>
        <dbReference type="Pfam" id="PF01471"/>
    </source>
</evidence>
<evidence type="ECO:0000256" key="1">
    <source>
        <dbReference type="SAM" id="MobiDB-lite"/>
    </source>
</evidence>
<comment type="caution">
    <text evidence="4">The sequence shown here is derived from an EMBL/GenBank/DDBJ whole genome shotgun (WGS) entry which is preliminary data.</text>
</comment>
<dbReference type="AlphaFoldDB" id="A0A4R3MW60"/>
<dbReference type="Pfam" id="PF01471">
    <property type="entry name" value="PG_binding_1"/>
    <property type="match status" value="1"/>
</dbReference>
<dbReference type="OrthoDB" id="5750304at2"/>
<dbReference type="RefSeq" id="WP_132977202.1">
    <property type="nucleotide sequence ID" value="NZ_SMAO01000005.1"/>
</dbReference>
<dbReference type="InterPro" id="IPR002477">
    <property type="entry name" value="Peptidoglycan-bd-like"/>
</dbReference>
<dbReference type="InterPro" id="IPR036366">
    <property type="entry name" value="PGBDSf"/>
</dbReference>
<feature type="domain" description="Peptidoglycan binding-like" evidence="3">
    <location>
        <begin position="621"/>
        <end position="662"/>
    </location>
</feature>
<dbReference type="SUPFAM" id="SSF47090">
    <property type="entry name" value="PGBD-like"/>
    <property type="match status" value="1"/>
</dbReference>
<accession>A0A4R3MW60</accession>
<dbReference type="Proteomes" id="UP000295717">
    <property type="component" value="Unassembled WGS sequence"/>
</dbReference>
<proteinExistence type="predicted"/>
<dbReference type="EMBL" id="SMAO01000005">
    <property type="protein sequence ID" value="TCT20574.1"/>
    <property type="molecule type" value="Genomic_DNA"/>
</dbReference>
<feature type="region of interest" description="Disordered" evidence="1">
    <location>
        <begin position="718"/>
        <end position="737"/>
    </location>
</feature>
<gene>
    <name evidence="4" type="ORF">EDC35_10512</name>
</gene>
<evidence type="ECO:0000256" key="2">
    <source>
        <dbReference type="SAM" id="SignalP"/>
    </source>
</evidence>
<feature type="chain" id="PRO_5020520176" evidence="2">
    <location>
        <begin position="22"/>
        <end position="737"/>
    </location>
</feature>
<feature type="signal peptide" evidence="2">
    <location>
        <begin position="1"/>
        <end position="21"/>
    </location>
</feature>
<dbReference type="Gene3D" id="1.10.101.10">
    <property type="entry name" value="PGBD-like superfamily/PGBD"/>
    <property type="match status" value="1"/>
</dbReference>
<name>A0A4R3MW60_9GAMM</name>